<dbReference type="InterPro" id="IPR013783">
    <property type="entry name" value="Ig-like_fold"/>
</dbReference>
<evidence type="ECO:0000256" key="1">
    <source>
        <dbReference type="ARBA" id="ARBA00010116"/>
    </source>
</evidence>
<dbReference type="InterPro" id="IPR000601">
    <property type="entry name" value="PKD_dom"/>
</dbReference>
<dbReference type="InterPro" id="IPR008964">
    <property type="entry name" value="Invasin/intimin_cell_adhesion"/>
</dbReference>
<dbReference type="Pfam" id="PF02369">
    <property type="entry name" value="Big_1"/>
    <property type="match status" value="1"/>
</dbReference>
<proteinExistence type="inferred from homology"/>
<dbReference type="CDD" id="cd00146">
    <property type="entry name" value="PKD"/>
    <property type="match status" value="2"/>
</dbReference>
<dbReference type="AlphaFoldDB" id="X0VIH5"/>
<gene>
    <name evidence="3" type="ORF">S01H1_54537</name>
</gene>
<dbReference type="Pfam" id="PF16820">
    <property type="entry name" value="PKD_3"/>
    <property type="match status" value="1"/>
</dbReference>
<comment type="similarity">
    <text evidence="1">Belongs to the intimin/invasin family.</text>
</comment>
<dbReference type="PROSITE" id="PS50093">
    <property type="entry name" value="PKD"/>
    <property type="match status" value="2"/>
</dbReference>
<dbReference type="Gene3D" id="2.60.40.10">
    <property type="entry name" value="Immunoglobulins"/>
    <property type="match status" value="3"/>
</dbReference>
<feature type="domain" description="PKD" evidence="2">
    <location>
        <begin position="21"/>
        <end position="94"/>
    </location>
</feature>
<comment type="caution">
    <text evidence="3">The sequence shown here is derived from an EMBL/GenBank/DDBJ whole genome shotgun (WGS) entry which is preliminary data.</text>
</comment>
<name>X0VIH5_9ZZZZ</name>
<dbReference type="SUPFAM" id="SSF49373">
    <property type="entry name" value="Invasin/intimin cell-adhesion fragments"/>
    <property type="match status" value="1"/>
</dbReference>
<reference evidence="3" key="1">
    <citation type="journal article" date="2014" name="Front. Microbiol.">
        <title>High frequency of phylogenetically diverse reductive dehalogenase-homologous genes in deep subseafloor sedimentary metagenomes.</title>
        <authorList>
            <person name="Kawai M."/>
            <person name="Futagami T."/>
            <person name="Toyoda A."/>
            <person name="Takaki Y."/>
            <person name="Nishi S."/>
            <person name="Hori S."/>
            <person name="Arai W."/>
            <person name="Tsubouchi T."/>
            <person name="Morono Y."/>
            <person name="Uchiyama I."/>
            <person name="Ito T."/>
            <person name="Fujiyama A."/>
            <person name="Inagaki F."/>
            <person name="Takami H."/>
        </authorList>
    </citation>
    <scope>NUCLEOTIDE SEQUENCE</scope>
    <source>
        <strain evidence="3">Expedition CK06-06</strain>
    </source>
</reference>
<dbReference type="SMART" id="SM00089">
    <property type="entry name" value="PKD"/>
    <property type="match status" value="2"/>
</dbReference>
<sequence>VTVNEALSLECDISPWPTTKVGHETDFTAEASGGVGNYTWSWTVNGTQVATSQNTTYNFTAAGNYTVCVNVTDSLENKAQCCKNVTVNEALSLECLISPNPTEVGHVTNFTAAASGGVGNYTWSWTVNGTQVATSQNTTYNFTAAGNYTVCVNVTDSLENKAQCCKEVEVIAPAPYTLVLLPETDTNPVGTLHQLTATVYDQFNNVMEGVNLTWSITVVGSFSGTPESPTDVNGQADAVITSNVAGTSTVRCEVTGNT</sequence>
<dbReference type="InterPro" id="IPR035986">
    <property type="entry name" value="PKD_dom_sf"/>
</dbReference>
<dbReference type="EMBL" id="BARS01035396">
    <property type="protein sequence ID" value="GAG18055.1"/>
    <property type="molecule type" value="Genomic_DNA"/>
</dbReference>
<feature type="non-terminal residue" evidence="3">
    <location>
        <position position="1"/>
    </location>
</feature>
<dbReference type="InterPro" id="IPR003344">
    <property type="entry name" value="Big_1_dom"/>
</dbReference>
<organism evidence="3">
    <name type="scientific">marine sediment metagenome</name>
    <dbReference type="NCBI Taxonomy" id="412755"/>
    <lineage>
        <taxon>unclassified sequences</taxon>
        <taxon>metagenomes</taxon>
        <taxon>ecological metagenomes</taxon>
    </lineage>
</organism>
<evidence type="ECO:0000313" key="3">
    <source>
        <dbReference type="EMBL" id="GAG18055.1"/>
    </source>
</evidence>
<dbReference type="InterPro" id="IPR022409">
    <property type="entry name" value="PKD/Chitinase_dom"/>
</dbReference>
<dbReference type="Pfam" id="PF18911">
    <property type="entry name" value="PKD_4"/>
    <property type="match status" value="1"/>
</dbReference>
<protein>
    <recommendedName>
        <fullName evidence="2">PKD domain-containing protein</fullName>
    </recommendedName>
</protein>
<feature type="non-terminal residue" evidence="3">
    <location>
        <position position="258"/>
    </location>
</feature>
<dbReference type="InterPro" id="IPR041696">
    <property type="entry name" value="PKD_3"/>
</dbReference>
<feature type="domain" description="PKD" evidence="2">
    <location>
        <begin position="91"/>
        <end position="177"/>
    </location>
</feature>
<accession>X0VIH5</accession>
<dbReference type="SUPFAM" id="SSF49299">
    <property type="entry name" value="PKD domain"/>
    <property type="match status" value="2"/>
</dbReference>
<evidence type="ECO:0000259" key="2">
    <source>
        <dbReference type="PROSITE" id="PS50093"/>
    </source>
</evidence>